<dbReference type="AlphaFoldDB" id="A0A284RNB0"/>
<accession>A0A284RNB0</accession>
<reference evidence="3" key="1">
    <citation type="journal article" date="2017" name="Nat. Ecol. Evol.">
        <title>Genome expansion and lineage-specific genetic innovations in the forest pathogenic fungi Armillaria.</title>
        <authorList>
            <person name="Sipos G."/>
            <person name="Prasanna A.N."/>
            <person name="Walter M.C."/>
            <person name="O'Connor E."/>
            <person name="Balint B."/>
            <person name="Krizsan K."/>
            <person name="Kiss B."/>
            <person name="Hess J."/>
            <person name="Varga T."/>
            <person name="Slot J."/>
            <person name="Riley R."/>
            <person name="Boka B."/>
            <person name="Rigling D."/>
            <person name="Barry K."/>
            <person name="Lee J."/>
            <person name="Mihaltcheva S."/>
            <person name="LaButti K."/>
            <person name="Lipzen A."/>
            <person name="Waldron R."/>
            <person name="Moloney N.M."/>
            <person name="Sperisen C."/>
            <person name="Kredics L."/>
            <person name="Vagvoelgyi C."/>
            <person name="Patrignani A."/>
            <person name="Fitzpatrick D."/>
            <person name="Nagy I."/>
            <person name="Doyle S."/>
            <person name="Anderson J.B."/>
            <person name="Grigoriev I.V."/>
            <person name="Gueldener U."/>
            <person name="Muensterkoetter M."/>
            <person name="Nagy L.G."/>
        </authorList>
    </citation>
    <scope>NUCLEOTIDE SEQUENCE [LARGE SCALE GENOMIC DNA]</scope>
    <source>
        <strain evidence="3">C18/9</strain>
    </source>
</reference>
<dbReference type="OrthoDB" id="3028378at2759"/>
<dbReference type="Proteomes" id="UP000219338">
    <property type="component" value="Unassembled WGS sequence"/>
</dbReference>
<evidence type="ECO:0000313" key="2">
    <source>
        <dbReference type="EMBL" id="SJL10204.1"/>
    </source>
</evidence>
<name>A0A284RNB0_ARMOS</name>
<keyword evidence="1" id="KW-1133">Transmembrane helix</keyword>
<keyword evidence="1" id="KW-0472">Membrane</keyword>
<feature type="transmembrane region" description="Helical" evidence="1">
    <location>
        <begin position="51"/>
        <end position="70"/>
    </location>
</feature>
<proteinExistence type="predicted"/>
<organism evidence="2 3">
    <name type="scientific">Armillaria ostoyae</name>
    <name type="common">Armillaria root rot fungus</name>
    <dbReference type="NCBI Taxonomy" id="47428"/>
    <lineage>
        <taxon>Eukaryota</taxon>
        <taxon>Fungi</taxon>
        <taxon>Dikarya</taxon>
        <taxon>Basidiomycota</taxon>
        <taxon>Agaricomycotina</taxon>
        <taxon>Agaricomycetes</taxon>
        <taxon>Agaricomycetidae</taxon>
        <taxon>Agaricales</taxon>
        <taxon>Marasmiineae</taxon>
        <taxon>Physalacriaceae</taxon>
        <taxon>Armillaria</taxon>
    </lineage>
</organism>
<evidence type="ECO:0000256" key="1">
    <source>
        <dbReference type="SAM" id="Phobius"/>
    </source>
</evidence>
<keyword evidence="1" id="KW-0812">Transmembrane</keyword>
<protein>
    <submittedName>
        <fullName evidence="2">Uncharacterized protein</fullName>
    </submittedName>
</protein>
<gene>
    <name evidence="2" type="ORF">ARMOST_13588</name>
</gene>
<dbReference type="EMBL" id="FUEG01000011">
    <property type="protein sequence ID" value="SJL10204.1"/>
    <property type="molecule type" value="Genomic_DNA"/>
</dbReference>
<keyword evidence="3" id="KW-1185">Reference proteome</keyword>
<sequence length="204" mass="22065">MVIHYRLFIEVGSLATWDTGSTLSLRPSSICPAMHLSCAPVDFTTASSTCALSFLSLAVVLVILACVWACRHQQQGDKKGVWNWGVLTLETLQSTPMKEKESLAINDRRRVLRVASTGVDGEDNNVAAYVSSTNASLDTTATTALATATNINTTAAGTTLPFTITASSTPTTASNAFDGVILFRRRKRRRDKGILRYVIHAIMI</sequence>
<evidence type="ECO:0000313" key="3">
    <source>
        <dbReference type="Proteomes" id="UP000219338"/>
    </source>
</evidence>